<evidence type="ECO:0000313" key="2">
    <source>
        <dbReference type="Proteomes" id="UP000000768"/>
    </source>
</evidence>
<name>A0A1W0W060_SORBI</name>
<dbReference type="Gramene" id="OQU87762">
    <property type="protein sequence ID" value="OQU87762"/>
    <property type="gene ID" value="SORBI_3003G338250"/>
</dbReference>
<reference evidence="1 2" key="1">
    <citation type="journal article" date="2009" name="Nature">
        <title>The Sorghum bicolor genome and the diversification of grasses.</title>
        <authorList>
            <person name="Paterson A.H."/>
            <person name="Bowers J.E."/>
            <person name="Bruggmann R."/>
            <person name="Dubchak I."/>
            <person name="Grimwood J."/>
            <person name="Gundlach H."/>
            <person name="Haberer G."/>
            <person name="Hellsten U."/>
            <person name="Mitros T."/>
            <person name="Poliakov A."/>
            <person name="Schmutz J."/>
            <person name="Spannagl M."/>
            <person name="Tang H."/>
            <person name="Wang X."/>
            <person name="Wicker T."/>
            <person name="Bharti A.K."/>
            <person name="Chapman J."/>
            <person name="Feltus F.A."/>
            <person name="Gowik U."/>
            <person name="Grigoriev I.V."/>
            <person name="Lyons E."/>
            <person name="Maher C.A."/>
            <person name="Martis M."/>
            <person name="Narechania A."/>
            <person name="Otillar R.P."/>
            <person name="Penning B.W."/>
            <person name="Salamov A.A."/>
            <person name="Wang Y."/>
            <person name="Zhang L."/>
            <person name="Carpita N.C."/>
            <person name="Freeling M."/>
            <person name="Gingle A.R."/>
            <person name="Hash C.T."/>
            <person name="Keller B."/>
            <person name="Klein P."/>
            <person name="Kresovich S."/>
            <person name="McCann M.C."/>
            <person name="Ming R."/>
            <person name="Peterson D.G."/>
            <person name="Mehboob-ur-Rahman"/>
            <person name="Ware D."/>
            <person name="Westhoff P."/>
            <person name="Mayer K.F."/>
            <person name="Messing J."/>
            <person name="Rokhsar D.S."/>
        </authorList>
    </citation>
    <scope>NUCLEOTIDE SEQUENCE [LARGE SCALE GENOMIC DNA]</scope>
    <source>
        <strain evidence="2">cv. BTx623</strain>
    </source>
</reference>
<dbReference type="Proteomes" id="UP000000768">
    <property type="component" value="Chromosome 3"/>
</dbReference>
<gene>
    <name evidence="1" type="ORF">SORBI_3003G338250</name>
</gene>
<evidence type="ECO:0000313" key="1">
    <source>
        <dbReference type="EMBL" id="OQU87762.1"/>
    </source>
</evidence>
<sequence length="74" mass="8334">MTALIDSGFLGCRDVVESDDVVFSVWNPKPKIMGLCLLPWFTHPASPFLFLDTVKTEVKCLHQHDFFFDGNTSA</sequence>
<reference evidence="2" key="2">
    <citation type="journal article" date="2018" name="Plant J.">
        <title>The Sorghum bicolor reference genome: improved assembly, gene annotations, a transcriptome atlas, and signatures of genome organization.</title>
        <authorList>
            <person name="McCormick R.F."/>
            <person name="Truong S.K."/>
            <person name="Sreedasyam A."/>
            <person name="Jenkins J."/>
            <person name="Shu S."/>
            <person name="Sims D."/>
            <person name="Kennedy M."/>
            <person name="Amirebrahimi M."/>
            <person name="Weers B.D."/>
            <person name="McKinley B."/>
            <person name="Mattison A."/>
            <person name="Morishige D.T."/>
            <person name="Grimwood J."/>
            <person name="Schmutz J."/>
            <person name="Mullet J.E."/>
        </authorList>
    </citation>
    <scope>NUCLEOTIDE SEQUENCE [LARGE SCALE GENOMIC DNA]</scope>
    <source>
        <strain evidence="2">cv. BTx623</strain>
    </source>
</reference>
<organism evidence="1 2">
    <name type="scientific">Sorghum bicolor</name>
    <name type="common">Sorghum</name>
    <name type="synonym">Sorghum vulgare</name>
    <dbReference type="NCBI Taxonomy" id="4558"/>
    <lineage>
        <taxon>Eukaryota</taxon>
        <taxon>Viridiplantae</taxon>
        <taxon>Streptophyta</taxon>
        <taxon>Embryophyta</taxon>
        <taxon>Tracheophyta</taxon>
        <taxon>Spermatophyta</taxon>
        <taxon>Magnoliopsida</taxon>
        <taxon>Liliopsida</taxon>
        <taxon>Poales</taxon>
        <taxon>Poaceae</taxon>
        <taxon>PACMAD clade</taxon>
        <taxon>Panicoideae</taxon>
        <taxon>Andropogonodae</taxon>
        <taxon>Andropogoneae</taxon>
        <taxon>Sorghinae</taxon>
        <taxon>Sorghum</taxon>
    </lineage>
</organism>
<dbReference type="InParanoid" id="A0A1W0W060"/>
<protein>
    <submittedName>
        <fullName evidence="1">Uncharacterized protein</fullName>
    </submittedName>
</protein>
<dbReference type="EMBL" id="CM000762">
    <property type="protein sequence ID" value="OQU87762.1"/>
    <property type="molecule type" value="Genomic_DNA"/>
</dbReference>
<proteinExistence type="predicted"/>
<dbReference type="AlphaFoldDB" id="A0A1W0W060"/>
<keyword evidence="2" id="KW-1185">Reference proteome</keyword>
<accession>A0A1W0W060</accession>